<proteinExistence type="predicted"/>
<keyword evidence="2" id="KW-1185">Reference proteome</keyword>
<name>A0A915IMW3_ROMCU</name>
<dbReference type="WBParaSite" id="nRc.2.0.1.t15311-RA">
    <property type="protein sequence ID" value="nRc.2.0.1.t15311-RA"/>
    <property type="gene ID" value="nRc.2.0.1.g15311"/>
</dbReference>
<accession>A0A915IMW3</accession>
<organism evidence="2 3">
    <name type="scientific">Romanomermis culicivorax</name>
    <name type="common">Nematode worm</name>
    <dbReference type="NCBI Taxonomy" id="13658"/>
    <lineage>
        <taxon>Eukaryota</taxon>
        <taxon>Metazoa</taxon>
        <taxon>Ecdysozoa</taxon>
        <taxon>Nematoda</taxon>
        <taxon>Enoplea</taxon>
        <taxon>Dorylaimia</taxon>
        <taxon>Mermithida</taxon>
        <taxon>Mermithoidea</taxon>
        <taxon>Mermithidae</taxon>
        <taxon>Romanomermis</taxon>
    </lineage>
</organism>
<dbReference type="AlphaFoldDB" id="A0A915IMW3"/>
<evidence type="ECO:0000256" key="1">
    <source>
        <dbReference type="SAM" id="MobiDB-lite"/>
    </source>
</evidence>
<sequence>MNDDQLENDADSSLIIQLSRDDSVSARTARFLSQILSLPQINRNENVRFLTSECALRVQQLTFERKQLSKSLIKSRQFCSKCRTLLVLGSNCSLTERASYRKKRLLSKKLQKLDKKRQTFESWHETKLEKRLRKRFDDMQNQKIMRCKVCRESNHIPLQGSISRKLKKQRVEESTGFKTPSCVIPSTPLSIDSKKKSKKAKRVVFADNSSKHL</sequence>
<evidence type="ECO:0000313" key="2">
    <source>
        <dbReference type="Proteomes" id="UP000887565"/>
    </source>
</evidence>
<feature type="region of interest" description="Disordered" evidence="1">
    <location>
        <begin position="188"/>
        <end position="213"/>
    </location>
</feature>
<dbReference type="Proteomes" id="UP000887565">
    <property type="component" value="Unplaced"/>
</dbReference>
<reference evidence="3" key="1">
    <citation type="submission" date="2022-11" db="UniProtKB">
        <authorList>
            <consortium name="WormBaseParasite"/>
        </authorList>
    </citation>
    <scope>IDENTIFICATION</scope>
</reference>
<evidence type="ECO:0000313" key="3">
    <source>
        <dbReference type="WBParaSite" id="nRc.2.0.1.t15311-RA"/>
    </source>
</evidence>
<protein>
    <submittedName>
        <fullName evidence="3">Recombination activating protein 1</fullName>
    </submittedName>
</protein>